<protein>
    <recommendedName>
        <fullName evidence="3">ABC transporter substrate-binding protein</fullName>
    </recommendedName>
</protein>
<proteinExistence type="predicted"/>
<dbReference type="PANTHER" id="PTHR35271">
    <property type="entry name" value="ABC TRANSPORTER, SUBSTRATE-BINDING LIPOPROTEIN-RELATED"/>
    <property type="match status" value="1"/>
</dbReference>
<evidence type="ECO:0000313" key="2">
    <source>
        <dbReference type="Proteomes" id="UP000055136"/>
    </source>
</evidence>
<evidence type="ECO:0000313" key="1">
    <source>
        <dbReference type="EMBL" id="ALP53973.1"/>
    </source>
</evidence>
<name>A0A0S2TFR4_9GAMM</name>
<dbReference type="PANTHER" id="PTHR35271:SF1">
    <property type="entry name" value="ABC TRANSPORTER, SUBSTRATE-BINDING LIPOPROTEIN"/>
    <property type="match status" value="1"/>
</dbReference>
<dbReference type="EMBL" id="CP013099">
    <property type="protein sequence ID" value="ALP53973.1"/>
    <property type="molecule type" value="Genomic_DNA"/>
</dbReference>
<organism evidence="1 2">
    <name type="scientific">Candidatus Tenderia electrophaga</name>
    <dbReference type="NCBI Taxonomy" id="1748243"/>
    <lineage>
        <taxon>Bacteria</taxon>
        <taxon>Pseudomonadati</taxon>
        <taxon>Pseudomonadota</taxon>
        <taxon>Gammaproteobacteria</taxon>
        <taxon>Candidatus Tenderiales</taxon>
        <taxon>Candidatus Tenderiaceae</taxon>
        <taxon>Candidatus Tenderia</taxon>
    </lineage>
</organism>
<dbReference type="Gene3D" id="3.40.50.2300">
    <property type="match status" value="1"/>
</dbReference>
<dbReference type="Proteomes" id="UP000055136">
    <property type="component" value="Chromosome"/>
</dbReference>
<sequence length="295" mass="32266">MVLSANAQARLLLLVSQESPLYSSFRQGFEKALAPGETVQGMRYLRAENFTSGMSPAPGGVIVAAGVEAAKTLAAADLAEVRVIYTMLPLSSYHWLRDQDMLAKDHRVVFIDQPAYRFINLAKIALPGLQSLGFLYGEVSAEHTAQLLSAAGRQHLELQPVPLHDDRRLVTTLQGAVRNNDAILVLPDPYLFNRRAVQALLLASLRGRKPLIAYSESYVKAGALLALYSSPEQLGRQSAEMVNCLMSDCRLPSATEQHPEYFSVKLNTAIARRLGLSVMPAEALEARLEALEPTP</sequence>
<dbReference type="KEGG" id="tee:Tel_12970"/>
<dbReference type="STRING" id="1748243.Tel_12970"/>
<accession>A0A0S2TFR4</accession>
<evidence type="ECO:0008006" key="3">
    <source>
        <dbReference type="Google" id="ProtNLM"/>
    </source>
</evidence>
<gene>
    <name evidence="1" type="ORF">Tel_12970</name>
</gene>
<dbReference type="Pfam" id="PF04392">
    <property type="entry name" value="ABC_sub_bind"/>
    <property type="match status" value="1"/>
</dbReference>
<reference evidence="1" key="1">
    <citation type="submission" date="2015-10" db="EMBL/GenBank/DDBJ databases">
        <title>Description of Candidatus Tenderia electrophaga gen. nov, sp. nov., an Uncultivated Electroautotroph from a Biocathode Enrichment.</title>
        <authorList>
            <person name="Eddie B.J."/>
            <person name="Malanoski A.P."/>
            <person name="Wang Z."/>
            <person name="Hall R.J."/>
            <person name="Oh S.D."/>
            <person name="Heiner C."/>
            <person name="Lin B."/>
            <person name="Strycharz-Glaven S.M."/>
        </authorList>
    </citation>
    <scope>NUCLEOTIDE SEQUENCE [LARGE SCALE GENOMIC DNA]</scope>
    <source>
        <strain evidence="1">NRL1</strain>
    </source>
</reference>
<dbReference type="InterPro" id="IPR007487">
    <property type="entry name" value="ABC_transpt-TYRBP-like"/>
</dbReference>
<keyword evidence="2" id="KW-1185">Reference proteome</keyword>
<dbReference type="AlphaFoldDB" id="A0A0S2TFR4"/>